<keyword evidence="2" id="KW-1133">Transmembrane helix</keyword>
<dbReference type="PANTHER" id="PTHR10656:SF69">
    <property type="entry name" value="MAB-21-LIKE HHH_H2TH-LIKE DOMAIN-CONTAINING PROTEIN"/>
    <property type="match status" value="1"/>
</dbReference>
<dbReference type="InterPro" id="IPR046906">
    <property type="entry name" value="Mab-21_HhH/H2TH-like"/>
</dbReference>
<feature type="domain" description="Mab-21-like HhH/H2TH-like" evidence="4">
    <location>
        <begin position="239"/>
        <end position="314"/>
    </location>
</feature>
<dbReference type="SMART" id="SM01265">
    <property type="entry name" value="Mab-21"/>
    <property type="match status" value="1"/>
</dbReference>
<comment type="similarity">
    <text evidence="1">Belongs to the mab-21 family.</text>
</comment>
<proteinExistence type="inferred from homology"/>
<evidence type="ECO:0000259" key="3">
    <source>
        <dbReference type="Pfam" id="PF03281"/>
    </source>
</evidence>
<dbReference type="Pfam" id="PF03281">
    <property type="entry name" value="Mab-21"/>
    <property type="match status" value="1"/>
</dbReference>
<keyword evidence="6" id="KW-1185">Reference proteome</keyword>
<dbReference type="EMBL" id="VSWD01000007">
    <property type="protein sequence ID" value="KAK3098980.1"/>
    <property type="molecule type" value="Genomic_DNA"/>
</dbReference>
<dbReference type="Proteomes" id="UP001186944">
    <property type="component" value="Unassembled WGS sequence"/>
</dbReference>
<reference evidence="5" key="1">
    <citation type="submission" date="2019-08" db="EMBL/GenBank/DDBJ databases">
        <title>The improved chromosome-level genome for the pearl oyster Pinctada fucata martensii using PacBio sequencing and Hi-C.</title>
        <authorList>
            <person name="Zheng Z."/>
        </authorList>
    </citation>
    <scope>NUCLEOTIDE SEQUENCE</scope>
    <source>
        <strain evidence="5">ZZ-2019</strain>
        <tissue evidence="5">Adductor muscle</tissue>
    </source>
</reference>
<dbReference type="Gene3D" id="1.10.1410.40">
    <property type="match status" value="1"/>
</dbReference>
<accession>A0AA88YBU3</accession>
<dbReference type="PANTHER" id="PTHR10656">
    <property type="entry name" value="CELL FATE DETERMINING PROTEIN MAB21-RELATED"/>
    <property type="match status" value="1"/>
</dbReference>
<dbReference type="Pfam" id="PF20266">
    <property type="entry name" value="Mab-21_C"/>
    <property type="match status" value="1"/>
</dbReference>
<dbReference type="InterPro" id="IPR024810">
    <property type="entry name" value="MAB21L/cGLR"/>
</dbReference>
<evidence type="ECO:0000256" key="1">
    <source>
        <dbReference type="ARBA" id="ARBA00008307"/>
    </source>
</evidence>
<evidence type="ECO:0000313" key="5">
    <source>
        <dbReference type="EMBL" id="KAK3098980.1"/>
    </source>
</evidence>
<name>A0AA88YBU3_PINIB</name>
<evidence type="ECO:0000256" key="2">
    <source>
        <dbReference type="SAM" id="Phobius"/>
    </source>
</evidence>
<gene>
    <name evidence="5" type="ORF">FSP39_024941</name>
</gene>
<sequence>MRTKFLANWRTNVSRGKCSHDHLMSGSRAEGFRFRTSDADYMIVYNNVLVITDNDIIQPCIQPIINTIVKMETDQSRPGFCLLRFISQHRFPSLDVTQLCVRFQNGLYLTNTAWKDKLKHYIQDSDTHGPCETGIHGSLETDVAHCVKCKWPKSAYPCLQKLLRRRWPSLQCLSEIVKNGCHIVPIGDKTSCREFLEWRISFSEAEKTLIHQMNHCQFLTYGLLKLFLKGAINTCMRPDVDGLLCSYFLKTTVMWEIVYSGPMWREHDLLKWFWICFRRLLSWVSNGYCPNFFIPENNMFLGKIYGRSQQNLLHHLTYLYRAGYKCLLGCASIGSDFRDALCPVGNFVLPFDECYKRILRDCNLVTEIKCGHISSDIHSIFRCILYLERILRQDETSSTGTTIINSFLQYHVQQLSYVSALQLPFPVSIASTSNRLKYNAVVKYVNAIKGAKRDLLSHNILSAVLSYKLGMFHHAIRKANNIKERIQRTHVLYPWRLDTSEYQELGGDYIPADIMMKTFLVRDVSFTDMKCLPELYLEHSGARLAIPYSPIVLLNFLLFLSYHHLYMYREANSVLHELRLLMNNDDGFHISENIEPFHGRCWVFVKK</sequence>
<evidence type="ECO:0000259" key="4">
    <source>
        <dbReference type="Pfam" id="PF20266"/>
    </source>
</evidence>
<dbReference type="InterPro" id="IPR046903">
    <property type="entry name" value="Mab-21-like_nuc_Trfase"/>
</dbReference>
<keyword evidence="2" id="KW-0812">Transmembrane</keyword>
<feature type="domain" description="Mab-21-like nucleotidyltransferase" evidence="3">
    <location>
        <begin position="141"/>
        <end position="211"/>
    </location>
</feature>
<comment type="caution">
    <text evidence="5">The sequence shown here is derived from an EMBL/GenBank/DDBJ whole genome shotgun (WGS) entry which is preliminary data.</text>
</comment>
<dbReference type="AlphaFoldDB" id="A0AA88YBU3"/>
<protein>
    <submittedName>
        <fullName evidence="5">Uncharacterized protein</fullName>
    </submittedName>
</protein>
<evidence type="ECO:0000313" key="6">
    <source>
        <dbReference type="Proteomes" id="UP001186944"/>
    </source>
</evidence>
<feature type="transmembrane region" description="Helical" evidence="2">
    <location>
        <begin position="544"/>
        <end position="562"/>
    </location>
</feature>
<keyword evidence="2" id="KW-0472">Membrane</keyword>
<organism evidence="5 6">
    <name type="scientific">Pinctada imbricata</name>
    <name type="common">Atlantic pearl-oyster</name>
    <name type="synonym">Pinctada martensii</name>
    <dbReference type="NCBI Taxonomy" id="66713"/>
    <lineage>
        <taxon>Eukaryota</taxon>
        <taxon>Metazoa</taxon>
        <taxon>Spiralia</taxon>
        <taxon>Lophotrochozoa</taxon>
        <taxon>Mollusca</taxon>
        <taxon>Bivalvia</taxon>
        <taxon>Autobranchia</taxon>
        <taxon>Pteriomorphia</taxon>
        <taxon>Pterioida</taxon>
        <taxon>Pterioidea</taxon>
        <taxon>Pteriidae</taxon>
        <taxon>Pinctada</taxon>
    </lineage>
</organism>